<name>A0A1V6QUM7_9EURO</name>
<dbReference type="InterPro" id="IPR001510">
    <property type="entry name" value="Znf_PARP"/>
</dbReference>
<keyword evidence="9" id="KW-1185">Reference proteome</keyword>
<dbReference type="AlphaFoldDB" id="A0A1V6QUM7"/>
<dbReference type="GO" id="GO:0008270">
    <property type="term" value="F:zinc ion binding"/>
    <property type="evidence" value="ECO:0007669"/>
    <property type="project" value="UniProtKB-KW"/>
</dbReference>
<dbReference type="PROSITE" id="PS50064">
    <property type="entry name" value="ZF_PARP_2"/>
    <property type="match status" value="1"/>
</dbReference>
<evidence type="ECO:0000256" key="2">
    <source>
        <dbReference type="ARBA" id="ARBA00022723"/>
    </source>
</evidence>
<feature type="region of interest" description="Disordered" evidence="6">
    <location>
        <begin position="109"/>
        <end position="287"/>
    </location>
</feature>
<evidence type="ECO:0000256" key="4">
    <source>
        <dbReference type="ARBA" id="ARBA00022833"/>
    </source>
</evidence>
<feature type="domain" description="PARP-type" evidence="7">
    <location>
        <begin position="3"/>
        <end position="100"/>
    </location>
</feature>
<protein>
    <recommendedName>
        <fullName evidence="7">PARP-type domain-containing protein</fullName>
    </recommendedName>
</protein>
<dbReference type="Pfam" id="PF00645">
    <property type="entry name" value="zf-PARP"/>
    <property type="match status" value="1"/>
</dbReference>
<keyword evidence="5" id="KW-0539">Nucleus</keyword>
<comment type="subcellular location">
    <subcellularLocation>
        <location evidence="1">Nucleus</location>
    </subcellularLocation>
</comment>
<proteinExistence type="predicted"/>
<evidence type="ECO:0000259" key="7">
    <source>
        <dbReference type="PROSITE" id="PS50064"/>
    </source>
</evidence>
<gene>
    <name evidence="8" type="ORF">PENSOL_c037G02526</name>
</gene>
<evidence type="ECO:0000313" key="8">
    <source>
        <dbReference type="EMBL" id="OQD92881.1"/>
    </source>
</evidence>
<evidence type="ECO:0000256" key="3">
    <source>
        <dbReference type="ARBA" id="ARBA00022771"/>
    </source>
</evidence>
<accession>A0A1V6QUM7</accession>
<dbReference type="GO" id="GO:0005634">
    <property type="term" value="C:nucleus"/>
    <property type="evidence" value="ECO:0007669"/>
    <property type="project" value="UniProtKB-SubCell"/>
</dbReference>
<keyword evidence="3" id="KW-0863">Zinc-finger</keyword>
<dbReference type="Gene3D" id="3.30.1740.10">
    <property type="entry name" value="Zinc finger, PARP-type"/>
    <property type="match status" value="1"/>
</dbReference>
<reference evidence="9" key="1">
    <citation type="journal article" date="2017" name="Nat. Microbiol.">
        <title>Global analysis of biosynthetic gene clusters reveals vast potential of secondary metabolite production in Penicillium species.</title>
        <authorList>
            <person name="Nielsen J.C."/>
            <person name="Grijseels S."/>
            <person name="Prigent S."/>
            <person name="Ji B."/>
            <person name="Dainat J."/>
            <person name="Nielsen K.F."/>
            <person name="Frisvad J.C."/>
            <person name="Workman M."/>
            <person name="Nielsen J."/>
        </authorList>
    </citation>
    <scope>NUCLEOTIDE SEQUENCE [LARGE SCALE GENOMIC DNA]</scope>
    <source>
        <strain evidence="9">IBT 29525</strain>
    </source>
</reference>
<evidence type="ECO:0000313" key="9">
    <source>
        <dbReference type="Proteomes" id="UP000191612"/>
    </source>
</evidence>
<dbReference type="Proteomes" id="UP000191612">
    <property type="component" value="Unassembled WGS sequence"/>
</dbReference>
<evidence type="ECO:0000256" key="5">
    <source>
        <dbReference type="ARBA" id="ARBA00023242"/>
    </source>
</evidence>
<dbReference type="EMBL" id="MDYO01000037">
    <property type="protein sequence ID" value="OQD92881.1"/>
    <property type="molecule type" value="Genomic_DNA"/>
</dbReference>
<dbReference type="InterPro" id="IPR036957">
    <property type="entry name" value="Znf_PARP_sf"/>
</dbReference>
<organism evidence="8 9">
    <name type="scientific">Penicillium solitum</name>
    <dbReference type="NCBI Taxonomy" id="60172"/>
    <lineage>
        <taxon>Eukaryota</taxon>
        <taxon>Fungi</taxon>
        <taxon>Dikarya</taxon>
        <taxon>Ascomycota</taxon>
        <taxon>Pezizomycotina</taxon>
        <taxon>Eurotiomycetes</taxon>
        <taxon>Eurotiomycetidae</taxon>
        <taxon>Eurotiales</taxon>
        <taxon>Aspergillaceae</taxon>
        <taxon>Penicillium</taxon>
    </lineage>
</organism>
<dbReference type="GO" id="GO:0003677">
    <property type="term" value="F:DNA binding"/>
    <property type="evidence" value="ECO:0007669"/>
    <property type="project" value="InterPro"/>
</dbReference>
<feature type="non-terminal residue" evidence="8">
    <location>
        <position position="287"/>
    </location>
</feature>
<feature type="compositionally biased region" description="Acidic residues" evidence="6">
    <location>
        <begin position="231"/>
        <end position="240"/>
    </location>
</feature>
<sequence>MPYRFEIAAQGRAGCRAPDCLEERSKIAKGELRVGTWVDNATFQAWYWRHWGCLTPKQIVNVTKELTTDSGDLDFSLLDGFNELTDELQEKVRKAIEVGHVEDEEWNGDIAFNRPGHVGMRPKSRKTKAKADESEEAEQSSPAQKHGLTDSENADEEPTKKKQTRTKKASDDQDEAIAEAAIVDTEPKEVKKRGRGGKETAEDQVFTAEADVKIEPKKRGRGHPPKKVSEDEGADADTEMTTDPTEPTEPKKRAPRAKKVTNETASADIEPKEEPTEPKKRAPRAKK</sequence>
<keyword evidence="4" id="KW-0862">Zinc</keyword>
<dbReference type="SUPFAM" id="SSF57716">
    <property type="entry name" value="Glucocorticoid receptor-like (DNA-binding domain)"/>
    <property type="match status" value="1"/>
</dbReference>
<evidence type="ECO:0000256" key="6">
    <source>
        <dbReference type="SAM" id="MobiDB-lite"/>
    </source>
</evidence>
<dbReference type="SMART" id="SM01336">
    <property type="entry name" value="zf-PARP"/>
    <property type="match status" value="1"/>
</dbReference>
<feature type="compositionally biased region" description="Basic and acidic residues" evidence="6">
    <location>
        <begin position="269"/>
        <end position="280"/>
    </location>
</feature>
<keyword evidence="2" id="KW-0479">Metal-binding</keyword>
<dbReference type="STRING" id="60172.A0A1V6QUM7"/>
<comment type="caution">
    <text evidence="8">The sequence shown here is derived from an EMBL/GenBank/DDBJ whole genome shotgun (WGS) entry which is preliminary data.</text>
</comment>
<evidence type="ECO:0000256" key="1">
    <source>
        <dbReference type="ARBA" id="ARBA00004123"/>
    </source>
</evidence>